<reference evidence="2" key="2">
    <citation type="submission" date="2015-06" db="UniProtKB">
        <authorList>
            <consortium name="EnsemblMetazoa"/>
        </authorList>
    </citation>
    <scope>IDENTIFICATION</scope>
</reference>
<dbReference type="HOGENOM" id="CLU_2796867_0_0_1"/>
<evidence type="ECO:0000256" key="1">
    <source>
        <dbReference type="SAM" id="MobiDB-lite"/>
    </source>
</evidence>
<accession>T1GJ88</accession>
<dbReference type="EnsemblMetazoa" id="MESCA003532-RA">
    <property type="protein sequence ID" value="MESCA003532-PA"/>
    <property type="gene ID" value="MESCA003532"/>
</dbReference>
<name>T1GJ88_MEGSC</name>
<protein>
    <submittedName>
        <fullName evidence="2">Uncharacterized protein</fullName>
    </submittedName>
</protein>
<organism evidence="2 3">
    <name type="scientific">Megaselia scalaris</name>
    <name type="common">Humpbacked fly</name>
    <name type="synonym">Phora scalaris</name>
    <dbReference type="NCBI Taxonomy" id="36166"/>
    <lineage>
        <taxon>Eukaryota</taxon>
        <taxon>Metazoa</taxon>
        <taxon>Ecdysozoa</taxon>
        <taxon>Arthropoda</taxon>
        <taxon>Hexapoda</taxon>
        <taxon>Insecta</taxon>
        <taxon>Pterygota</taxon>
        <taxon>Neoptera</taxon>
        <taxon>Endopterygota</taxon>
        <taxon>Diptera</taxon>
        <taxon>Brachycera</taxon>
        <taxon>Muscomorpha</taxon>
        <taxon>Platypezoidea</taxon>
        <taxon>Phoridae</taxon>
        <taxon>Megaseliini</taxon>
        <taxon>Megaselia</taxon>
    </lineage>
</organism>
<dbReference type="Proteomes" id="UP000015102">
    <property type="component" value="Unassembled WGS sequence"/>
</dbReference>
<sequence>MRNSICLSPDVASNNKIRKEKDSTNQQGWLGSPPLPVGFDVLAIKRFRSYPLVHSVFKANVLTYVKGS</sequence>
<proteinExistence type="predicted"/>
<feature type="region of interest" description="Disordered" evidence="1">
    <location>
        <begin position="1"/>
        <end position="29"/>
    </location>
</feature>
<dbReference type="AlphaFoldDB" id="T1GJ88"/>
<evidence type="ECO:0000313" key="2">
    <source>
        <dbReference type="EnsemblMetazoa" id="MESCA003532-PA"/>
    </source>
</evidence>
<keyword evidence="3" id="KW-1185">Reference proteome</keyword>
<dbReference type="EMBL" id="CAQQ02392710">
    <property type="status" value="NOT_ANNOTATED_CDS"/>
    <property type="molecule type" value="Genomic_DNA"/>
</dbReference>
<reference evidence="3" key="1">
    <citation type="submission" date="2013-02" db="EMBL/GenBank/DDBJ databases">
        <authorList>
            <person name="Hughes D."/>
        </authorList>
    </citation>
    <scope>NUCLEOTIDE SEQUENCE</scope>
    <source>
        <strain>Durham</strain>
        <strain evidence="3">NC isolate 2 -- Noor lab</strain>
    </source>
</reference>
<evidence type="ECO:0000313" key="3">
    <source>
        <dbReference type="Proteomes" id="UP000015102"/>
    </source>
</evidence>
<dbReference type="EMBL" id="CAQQ02392711">
    <property type="status" value="NOT_ANNOTATED_CDS"/>
    <property type="molecule type" value="Genomic_DNA"/>
</dbReference>
<feature type="compositionally biased region" description="Polar residues" evidence="1">
    <location>
        <begin position="1"/>
        <end position="15"/>
    </location>
</feature>